<feature type="transmembrane region" description="Helical" evidence="2">
    <location>
        <begin position="188"/>
        <end position="210"/>
    </location>
</feature>
<dbReference type="Proteomes" id="UP000770015">
    <property type="component" value="Unassembled WGS sequence"/>
</dbReference>
<name>A0A9P8V485_9PEZI</name>
<reference evidence="3" key="1">
    <citation type="journal article" date="2021" name="Nat. Commun.">
        <title>Genetic determinants of endophytism in the Arabidopsis root mycobiome.</title>
        <authorList>
            <person name="Mesny F."/>
            <person name="Miyauchi S."/>
            <person name="Thiergart T."/>
            <person name="Pickel B."/>
            <person name="Atanasova L."/>
            <person name="Karlsson M."/>
            <person name="Huettel B."/>
            <person name="Barry K.W."/>
            <person name="Haridas S."/>
            <person name="Chen C."/>
            <person name="Bauer D."/>
            <person name="Andreopoulos W."/>
            <person name="Pangilinan J."/>
            <person name="LaButti K."/>
            <person name="Riley R."/>
            <person name="Lipzen A."/>
            <person name="Clum A."/>
            <person name="Drula E."/>
            <person name="Henrissat B."/>
            <person name="Kohler A."/>
            <person name="Grigoriev I.V."/>
            <person name="Martin F.M."/>
            <person name="Hacquard S."/>
        </authorList>
    </citation>
    <scope>NUCLEOTIDE SEQUENCE</scope>
    <source>
        <strain evidence="3">MPI-SDFR-AT-0117</strain>
    </source>
</reference>
<comment type="caution">
    <text evidence="3">The sequence shown here is derived from an EMBL/GenBank/DDBJ whole genome shotgun (WGS) entry which is preliminary data.</text>
</comment>
<keyword evidence="4" id="KW-1185">Reference proteome</keyword>
<feature type="transmembrane region" description="Helical" evidence="2">
    <location>
        <begin position="108"/>
        <end position="138"/>
    </location>
</feature>
<feature type="transmembrane region" description="Helical" evidence="2">
    <location>
        <begin position="154"/>
        <end position="176"/>
    </location>
</feature>
<dbReference type="OrthoDB" id="4582561at2759"/>
<keyword evidence="2" id="KW-1133">Transmembrane helix</keyword>
<feature type="transmembrane region" description="Helical" evidence="2">
    <location>
        <begin position="277"/>
        <end position="296"/>
    </location>
</feature>
<feature type="transmembrane region" description="Helical" evidence="2">
    <location>
        <begin position="316"/>
        <end position="339"/>
    </location>
</feature>
<keyword evidence="2" id="KW-0812">Transmembrane</keyword>
<dbReference type="AlphaFoldDB" id="A0A9P8V485"/>
<protein>
    <submittedName>
        <fullName evidence="3">Uncharacterized protein</fullName>
    </submittedName>
</protein>
<accession>A0A9P8V485</accession>
<organism evidence="3 4">
    <name type="scientific">Plectosphaerella plurivora</name>
    <dbReference type="NCBI Taxonomy" id="936078"/>
    <lineage>
        <taxon>Eukaryota</taxon>
        <taxon>Fungi</taxon>
        <taxon>Dikarya</taxon>
        <taxon>Ascomycota</taxon>
        <taxon>Pezizomycotina</taxon>
        <taxon>Sordariomycetes</taxon>
        <taxon>Hypocreomycetidae</taxon>
        <taxon>Glomerellales</taxon>
        <taxon>Plectosphaerellaceae</taxon>
        <taxon>Plectosphaerella</taxon>
    </lineage>
</organism>
<evidence type="ECO:0000313" key="4">
    <source>
        <dbReference type="Proteomes" id="UP000770015"/>
    </source>
</evidence>
<sequence>MQSTILDPTDCVRHGSVHCPSAGKLLASMYNFKGARNVPYSQVWNFTDFSDCSGGYNLTTVVSFYDAWASHLPRNEGMMTDFRKDITDMHECRLAFCKALDFSGNADFAGIGVIVSFGIQICIATFFAVFCLCCLFRPDTIGKNWKAFRNTFDAFFISSVYFNVAICIAATATIALEKKTQHTAIFTTLGLLLSLSTLWITLLVLCAEIIKVTWDSNFELFCFHHLAARPFAEKLLLAPIGLVAFGLILAVLKPILKYKLTKKEVEHQWRWVERATVVAGIILMWFVFGTLWVLRAQVGDVAGEGYQDNNWGFGQVAAVATWLPTLVIVVQDTFGLMTAKGSKSISTSRPKSDDDQLPTSGNDESSAEDGSGQEPCPPKTVPVVHQDAVSVV</sequence>
<gene>
    <name evidence="3" type="ORF">F5X68DRAFT_278627</name>
</gene>
<feature type="region of interest" description="Disordered" evidence="1">
    <location>
        <begin position="342"/>
        <end position="392"/>
    </location>
</feature>
<evidence type="ECO:0000256" key="1">
    <source>
        <dbReference type="SAM" id="MobiDB-lite"/>
    </source>
</evidence>
<evidence type="ECO:0000256" key="2">
    <source>
        <dbReference type="SAM" id="Phobius"/>
    </source>
</evidence>
<dbReference type="EMBL" id="JAGSXJ010000027">
    <property type="protein sequence ID" value="KAH6672744.1"/>
    <property type="molecule type" value="Genomic_DNA"/>
</dbReference>
<evidence type="ECO:0000313" key="3">
    <source>
        <dbReference type="EMBL" id="KAH6672744.1"/>
    </source>
</evidence>
<feature type="transmembrane region" description="Helical" evidence="2">
    <location>
        <begin position="236"/>
        <end position="256"/>
    </location>
</feature>
<keyword evidence="2" id="KW-0472">Membrane</keyword>
<proteinExistence type="predicted"/>